<comment type="caution">
    <text evidence="2">The sequence shown here is derived from an EMBL/GenBank/DDBJ whole genome shotgun (WGS) entry which is preliminary data.</text>
</comment>
<dbReference type="InterPro" id="IPR038696">
    <property type="entry name" value="IalB_sf"/>
</dbReference>
<dbReference type="Gene3D" id="2.60.40.1880">
    <property type="entry name" value="Invasion associated locus B (IalB) protein"/>
    <property type="match status" value="1"/>
</dbReference>
<protein>
    <submittedName>
        <fullName evidence="2">Invasion protein IalB</fullName>
    </submittedName>
</protein>
<dbReference type="RefSeq" id="WP_183202976.1">
    <property type="nucleotide sequence ID" value="NZ_JACIEK010000037.1"/>
</dbReference>
<dbReference type="Pfam" id="PF06776">
    <property type="entry name" value="IalB"/>
    <property type="match status" value="1"/>
</dbReference>
<sequence>MPSTPRILAQAVLLAAGLIGPLGQYATAQDATALPGGASSLTEAHGDWTVACQVAPASAAQPARKVCALSQRQVNQQGQMVFAAELGPSGEGGATGLLILPFGVAVRDGVIVKIDDVQMGEPLAFSTCLPAGCIVPLDLDADTVAKLTGGKAGIITAPTVEGAPIELSLSLNGLGGAMARVTELEGIGR</sequence>
<gene>
    <name evidence="2" type="ORF">GGR04_004770</name>
</gene>
<dbReference type="Proteomes" id="UP000542776">
    <property type="component" value="Unassembled WGS sequence"/>
</dbReference>
<accession>A0A7W6MMK3</accession>
<feature type="chain" id="PRO_5031517283" evidence="1">
    <location>
        <begin position="29"/>
        <end position="189"/>
    </location>
</feature>
<evidence type="ECO:0000256" key="1">
    <source>
        <dbReference type="SAM" id="SignalP"/>
    </source>
</evidence>
<reference evidence="2 3" key="1">
    <citation type="submission" date="2020-08" db="EMBL/GenBank/DDBJ databases">
        <title>Genomic Encyclopedia of Type Strains, Phase IV (KMG-IV): sequencing the most valuable type-strain genomes for metagenomic binning, comparative biology and taxonomic classification.</title>
        <authorList>
            <person name="Goeker M."/>
        </authorList>
    </citation>
    <scope>NUCLEOTIDE SEQUENCE [LARGE SCALE GENOMIC DNA]</scope>
    <source>
        <strain evidence="2 3">DSM 102238</strain>
    </source>
</reference>
<feature type="signal peptide" evidence="1">
    <location>
        <begin position="1"/>
        <end position="28"/>
    </location>
</feature>
<evidence type="ECO:0000313" key="2">
    <source>
        <dbReference type="EMBL" id="MBB4000889.1"/>
    </source>
</evidence>
<proteinExistence type="predicted"/>
<keyword evidence="3" id="KW-1185">Reference proteome</keyword>
<keyword evidence="1" id="KW-0732">Signal</keyword>
<dbReference type="AlphaFoldDB" id="A0A7W6MMK3"/>
<evidence type="ECO:0000313" key="3">
    <source>
        <dbReference type="Proteomes" id="UP000542776"/>
    </source>
</evidence>
<dbReference type="EMBL" id="JACIEK010000037">
    <property type="protein sequence ID" value="MBB4000889.1"/>
    <property type="molecule type" value="Genomic_DNA"/>
</dbReference>
<dbReference type="InterPro" id="IPR010642">
    <property type="entry name" value="Invasion_prot_B"/>
</dbReference>
<name>A0A7W6MMK3_9HYPH</name>
<organism evidence="2 3">
    <name type="scientific">Aureimonas pseudogalii</name>
    <dbReference type="NCBI Taxonomy" id="1744844"/>
    <lineage>
        <taxon>Bacteria</taxon>
        <taxon>Pseudomonadati</taxon>
        <taxon>Pseudomonadota</taxon>
        <taxon>Alphaproteobacteria</taxon>
        <taxon>Hyphomicrobiales</taxon>
        <taxon>Aurantimonadaceae</taxon>
        <taxon>Aureimonas</taxon>
    </lineage>
</organism>